<proteinExistence type="inferred from homology"/>
<comment type="caution">
    <text evidence="5">The sequence shown here is derived from an EMBL/GenBank/DDBJ whole genome shotgun (WGS) entry which is preliminary data.</text>
</comment>
<evidence type="ECO:0000256" key="2">
    <source>
        <dbReference type="ARBA" id="ARBA00023125"/>
    </source>
</evidence>
<protein>
    <submittedName>
        <fullName evidence="5">Site-specific integrase</fullName>
    </submittedName>
</protein>
<dbReference type="Gene3D" id="1.10.443.10">
    <property type="entry name" value="Intergrase catalytic core"/>
    <property type="match status" value="1"/>
</dbReference>
<evidence type="ECO:0000313" key="6">
    <source>
        <dbReference type="Proteomes" id="UP000823895"/>
    </source>
</evidence>
<reference evidence="5" key="2">
    <citation type="submission" date="2021-04" db="EMBL/GenBank/DDBJ databases">
        <authorList>
            <person name="Gilroy R."/>
        </authorList>
    </citation>
    <scope>NUCLEOTIDE SEQUENCE</scope>
    <source>
        <strain evidence="5">CHK165-2605</strain>
    </source>
</reference>
<feature type="non-terminal residue" evidence="5">
    <location>
        <position position="1"/>
    </location>
</feature>
<dbReference type="PANTHER" id="PTHR30349:SF41">
    <property type="entry name" value="INTEGRASE_RECOMBINASE PROTEIN MJ0367-RELATED"/>
    <property type="match status" value="1"/>
</dbReference>
<dbReference type="Pfam" id="PF00589">
    <property type="entry name" value="Phage_integrase"/>
    <property type="match status" value="1"/>
</dbReference>
<dbReference type="PROSITE" id="PS51898">
    <property type="entry name" value="TYR_RECOMBINASE"/>
    <property type="match status" value="1"/>
</dbReference>
<comment type="similarity">
    <text evidence="1">Belongs to the 'phage' integrase family.</text>
</comment>
<dbReference type="SUPFAM" id="SSF56349">
    <property type="entry name" value="DNA breaking-rejoining enzymes"/>
    <property type="match status" value="1"/>
</dbReference>
<sequence length="223" mass="25686">QSDVLRYAKGRLYENLIIIALGTGMRAGELLGLTDSDLNFKKREITINKTLVYIKDLSTGKYVFKYQTPKTESGKRVIPMQESVYKALRKQRTQKKEMQIASDAWEPLKGFEDLVFVSRNGKPVSEHAFQSALNWIINAINKDRQKQAEKGRKDFVLMEHIYPHVLRHTFATRCFEAGIEAKTVQKYLGHSSVAITLDIYTHVTNDKAKSEMNKLEELYKKII</sequence>
<keyword evidence="3" id="KW-0233">DNA recombination</keyword>
<dbReference type="PANTHER" id="PTHR30349">
    <property type="entry name" value="PHAGE INTEGRASE-RELATED"/>
    <property type="match status" value="1"/>
</dbReference>
<dbReference type="GO" id="GO:0006310">
    <property type="term" value="P:DNA recombination"/>
    <property type="evidence" value="ECO:0007669"/>
    <property type="project" value="UniProtKB-KW"/>
</dbReference>
<dbReference type="EMBL" id="DWWI01000021">
    <property type="protein sequence ID" value="HJC42255.1"/>
    <property type="molecule type" value="Genomic_DNA"/>
</dbReference>
<accession>A0A9D2T226</accession>
<evidence type="ECO:0000259" key="4">
    <source>
        <dbReference type="PROSITE" id="PS51898"/>
    </source>
</evidence>
<dbReference type="CDD" id="cd01189">
    <property type="entry name" value="INT_ICEBs1_C_like"/>
    <property type="match status" value="1"/>
</dbReference>
<evidence type="ECO:0000256" key="1">
    <source>
        <dbReference type="ARBA" id="ARBA00008857"/>
    </source>
</evidence>
<reference evidence="5" key="1">
    <citation type="journal article" date="2021" name="PeerJ">
        <title>Extensive microbial diversity within the chicken gut microbiome revealed by metagenomics and culture.</title>
        <authorList>
            <person name="Gilroy R."/>
            <person name="Ravi A."/>
            <person name="Getino M."/>
            <person name="Pursley I."/>
            <person name="Horton D.L."/>
            <person name="Alikhan N.F."/>
            <person name="Baker D."/>
            <person name="Gharbi K."/>
            <person name="Hall N."/>
            <person name="Watson M."/>
            <person name="Adriaenssens E.M."/>
            <person name="Foster-Nyarko E."/>
            <person name="Jarju S."/>
            <person name="Secka A."/>
            <person name="Antonio M."/>
            <person name="Oren A."/>
            <person name="Chaudhuri R.R."/>
            <person name="La Ragione R."/>
            <person name="Hildebrand F."/>
            <person name="Pallen M.J."/>
        </authorList>
    </citation>
    <scope>NUCLEOTIDE SEQUENCE</scope>
    <source>
        <strain evidence="5">CHK165-2605</strain>
    </source>
</reference>
<feature type="domain" description="Tyr recombinase" evidence="4">
    <location>
        <begin position="1"/>
        <end position="213"/>
    </location>
</feature>
<dbReference type="GO" id="GO:0003677">
    <property type="term" value="F:DNA binding"/>
    <property type="evidence" value="ECO:0007669"/>
    <property type="project" value="UniProtKB-KW"/>
</dbReference>
<organism evidence="5 6">
    <name type="scientific">Candidatus Mediterraneibacter gallistercoris</name>
    <dbReference type="NCBI Taxonomy" id="2838671"/>
    <lineage>
        <taxon>Bacteria</taxon>
        <taxon>Bacillati</taxon>
        <taxon>Bacillota</taxon>
        <taxon>Clostridia</taxon>
        <taxon>Lachnospirales</taxon>
        <taxon>Lachnospiraceae</taxon>
        <taxon>Mediterraneibacter</taxon>
    </lineage>
</organism>
<dbReference type="AlphaFoldDB" id="A0A9D2T226"/>
<gene>
    <name evidence="5" type="ORF">H9756_00995</name>
</gene>
<dbReference type="GO" id="GO:0015074">
    <property type="term" value="P:DNA integration"/>
    <property type="evidence" value="ECO:0007669"/>
    <property type="project" value="InterPro"/>
</dbReference>
<dbReference type="InterPro" id="IPR002104">
    <property type="entry name" value="Integrase_catalytic"/>
</dbReference>
<dbReference type="Proteomes" id="UP000823895">
    <property type="component" value="Unassembled WGS sequence"/>
</dbReference>
<keyword evidence="2" id="KW-0238">DNA-binding</keyword>
<evidence type="ECO:0000313" key="5">
    <source>
        <dbReference type="EMBL" id="HJC42255.1"/>
    </source>
</evidence>
<dbReference type="InterPro" id="IPR013762">
    <property type="entry name" value="Integrase-like_cat_sf"/>
</dbReference>
<evidence type="ECO:0000256" key="3">
    <source>
        <dbReference type="ARBA" id="ARBA00023172"/>
    </source>
</evidence>
<name>A0A9D2T226_9FIRM</name>
<dbReference type="InterPro" id="IPR011010">
    <property type="entry name" value="DNA_brk_join_enz"/>
</dbReference>
<dbReference type="InterPro" id="IPR050090">
    <property type="entry name" value="Tyrosine_recombinase_XerCD"/>
</dbReference>